<dbReference type="GO" id="GO:0042995">
    <property type="term" value="C:cell projection"/>
    <property type="evidence" value="ECO:0007669"/>
    <property type="project" value="UniProtKB-SubCell"/>
</dbReference>
<dbReference type="GO" id="GO:0005886">
    <property type="term" value="C:plasma membrane"/>
    <property type="evidence" value="ECO:0007669"/>
    <property type="project" value="TreeGrafter"/>
</dbReference>
<feature type="region of interest" description="Disordered" evidence="4">
    <location>
        <begin position="549"/>
        <end position="573"/>
    </location>
</feature>
<dbReference type="SUPFAM" id="SSF50156">
    <property type="entry name" value="PDZ domain-like"/>
    <property type="match status" value="1"/>
</dbReference>
<organism evidence="6 7">
    <name type="scientific">Mytilus galloprovincialis</name>
    <name type="common">Mediterranean mussel</name>
    <dbReference type="NCBI Taxonomy" id="29158"/>
    <lineage>
        <taxon>Eukaryota</taxon>
        <taxon>Metazoa</taxon>
        <taxon>Spiralia</taxon>
        <taxon>Lophotrochozoa</taxon>
        <taxon>Mollusca</taxon>
        <taxon>Bivalvia</taxon>
        <taxon>Autobranchia</taxon>
        <taxon>Pteriomorphia</taxon>
        <taxon>Mytilida</taxon>
        <taxon>Mytiloidea</taxon>
        <taxon>Mytilidae</taxon>
        <taxon>Mytilinae</taxon>
        <taxon>Mytilus</taxon>
    </lineage>
</organism>
<dbReference type="AlphaFoldDB" id="A0A8B6C7I2"/>
<evidence type="ECO:0000256" key="2">
    <source>
        <dbReference type="ARBA" id="ARBA00022737"/>
    </source>
</evidence>
<dbReference type="Gene3D" id="1.20.1160.20">
    <property type="match status" value="3"/>
</dbReference>
<dbReference type="PANTHER" id="PTHR23116:SF29">
    <property type="entry name" value="PDZ DOMAIN-CONTAINING PROTEIN 7"/>
    <property type="match status" value="1"/>
</dbReference>
<dbReference type="PANTHER" id="PTHR23116">
    <property type="entry name" value="PDZ DOMAIN CONTAINING WHIRLIN AND HARMONIN-RELATED"/>
    <property type="match status" value="1"/>
</dbReference>
<sequence length="573" mass="65133">MNEILGTDYEKKMATVSVLKQYAEDRDIEMLGRALKAILKTPQQKKIMKQIRPFIPPRQRHRFDDFIKENEVLHNSNEDDASPGSQKNSVKISAIVHREDGSFGFVLAGNNPVFIESVEPGGPADRAGLLAGDCIANVNKIDVRNYSHAHLVQLLQNSDSAPQIEVMRTGNDNGSVRLNGSLHTRTPSTLSLASTTTSHASSDWQPTEEQKDGKTFKQSAYYLLTSKERSQLKKAMLEYDSRKNVVDLHKRLTQILDTHSKKTLWRYILPILPTEHMDYCVSKGGLPRSLVQELKRRGTNGRKNHDKMSNSSFDLRHSTWSSKASSSTLVNHDTDFSSPSTPTNGPHFSSFKKQMEFLLTSRERMQLKKALQIYSKNRKIDNLILDMNVILDTPSKQSLWNYIVQLLSSAHQEYTIKKLNLSPSSKASDQSSVHITDFLSSTEPSPRMQRKNLLQDGPINGLRLKGQNRLDDWRRSHENLSSSEDDAQYRTLKAGVRRSRGRLWKTMHPGFMYSYDDMDARDGTKGFDIALLKELEQTRRAVQEAKKMFLGANRGENHESYDSDSDEDPSNKY</sequence>
<protein>
    <recommendedName>
        <fullName evidence="5">PDZ domain-containing protein</fullName>
    </recommendedName>
</protein>
<reference evidence="6" key="1">
    <citation type="submission" date="2018-11" db="EMBL/GenBank/DDBJ databases">
        <authorList>
            <person name="Alioto T."/>
            <person name="Alioto T."/>
        </authorList>
    </citation>
    <scope>NUCLEOTIDE SEQUENCE</scope>
</reference>
<feature type="domain" description="PDZ" evidence="5">
    <location>
        <begin position="92"/>
        <end position="170"/>
    </location>
</feature>
<feature type="region of interest" description="Disordered" evidence="4">
    <location>
        <begin position="182"/>
        <end position="212"/>
    </location>
</feature>
<proteinExistence type="predicted"/>
<feature type="compositionally biased region" description="Low complexity" evidence="4">
    <location>
        <begin position="184"/>
        <end position="202"/>
    </location>
</feature>
<dbReference type="Pfam" id="PF00595">
    <property type="entry name" value="PDZ"/>
    <property type="match status" value="1"/>
</dbReference>
<name>A0A8B6C7I2_MYTGA</name>
<keyword evidence="3" id="KW-0966">Cell projection</keyword>
<dbReference type="InterPro" id="IPR051844">
    <property type="entry name" value="USH2_Complex_Protein"/>
</dbReference>
<feature type="compositionally biased region" description="Acidic residues" evidence="4">
    <location>
        <begin position="562"/>
        <end position="573"/>
    </location>
</feature>
<dbReference type="Proteomes" id="UP000596742">
    <property type="component" value="Unassembled WGS sequence"/>
</dbReference>
<evidence type="ECO:0000313" key="6">
    <source>
        <dbReference type="EMBL" id="VDI00638.1"/>
    </source>
</evidence>
<evidence type="ECO:0000313" key="7">
    <source>
        <dbReference type="Proteomes" id="UP000596742"/>
    </source>
</evidence>
<dbReference type="OrthoDB" id="6161385at2759"/>
<dbReference type="EMBL" id="UYJE01001255">
    <property type="protein sequence ID" value="VDI00638.1"/>
    <property type="molecule type" value="Genomic_DNA"/>
</dbReference>
<evidence type="ECO:0000259" key="5">
    <source>
        <dbReference type="PROSITE" id="PS50106"/>
    </source>
</evidence>
<comment type="caution">
    <text evidence="6">The sequence shown here is derived from an EMBL/GenBank/DDBJ whole genome shotgun (WGS) entry which is preliminary data.</text>
</comment>
<dbReference type="Gene3D" id="2.30.42.10">
    <property type="match status" value="1"/>
</dbReference>
<evidence type="ECO:0000256" key="3">
    <source>
        <dbReference type="ARBA" id="ARBA00023273"/>
    </source>
</evidence>
<dbReference type="SMART" id="SM00228">
    <property type="entry name" value="PDZ"/>
    <property type="match status" value="1"/>
</dbReference>
<comment type="subcellular location">
    <subcellularLocation>
        <location evidence="1">Cell projection</location>
    </subcellularLocation>
</comment>
<evidence type="ECO:0000256" key="1">
    <source>
        <dbReference type="ARBA" id="ARBA00004316"/>
    </source>
</evidence>
<keyword evidence="7" id="KW-1185">Reference proteome</keyword>
<dbReference type="InterPro" id="IPR001478">
    <property type="entry name" value="PDZ"/>
</dbReference>
<dbReference type="PROSITE" id="PS50106">
    <property type="entry name" value="PDZ"/>
    <property type="match status" value="1"/>
</dbReference>
<gene>
    <name evidence="6" type="ORF">MGAL_10B068053</name>
</gene>
<accession>A0A8B6C7I2</accession>
<keyword evidence="2" id="KW-0677">Repeat</keyword>
<dbReference type="InterPro" id="IPR036034">
    <property type="entry name" value="PDZ_sf"/>
</dbReference>
<evidence type="ECO:0000256" key="4">
    <source>
        <dbReference type="SAM" id="MobiDB-lite"/>
    </source>
</evidence>